<sequence length="197" mass="20444">MYCSSADRSQRATTDRDAHAEVDTTVDGVPLSLVSVPGVFAATGLDHGTRLLLETARVMDGDRVLGLCCGYGAAGVWAAKTGGSAVTLTDDDRPATRCAECSLAASGVDGEVVTADGTAGVEERRFDTVLCNPPTHAGDGVLRDLFEGARRVLSSDGTLWVVDHRDLDFRPQLSAAGFGGVDRVAVGEEHVVLAVVG</sequence>
<dbReference type="PANTHER" id="PTHR47816:SF4">
    <property type="entry name" value="RIBOSOMAL RNA SMALL SUBUNIT METHYLTRANSFERASE C"/>
    <property type="match status" value="1"/>
</dbReference>
<dbReference type="InterPro" id="IPR007848">
    <property type="entry name" value="Small_mtfrase_dom"/>
</dbReference>
<reference evidence="4 5" key="1">
    <citation type="submission" date="2016-10" db="EMBL/GenBank/DDBJ databases">
        <authorList>
            <person name="de Groot N.N."/>
        </authorList>
    </citation>
    <scope>NUCLEOTIDE SEQUENCE [LARGE SCALE GENOMIC DNA]</scope>
    <source>
        <strain evidence="4 5">CGMCC 1.5337</strain>
    </source>
</reference>
<dbReference type="GO" id="GO:0008757">
    <property type="term" value="F:S-adenosylmethionine-dependent methyltransferase activity"/>
    <property type="evidence" value="ECO:0007669"/>
    <property type="project" value="InterPro"/>
</dbReference>
<gene>
    <name evidence="4" type="ORF">SAMN04487945_0052</name>
</gene>
<evidence type="ECO:0000259" key="3">
    <source>
        <dbReference type="Pfam" id="PF05175"/>
    </source>
</evidence>
<evidence type="ECO:0000313" key="5">
    <source>
        <dbReference type="Proteomes" id="UP000198518"/>
    </source>
</evidence>
<dbReference type="CDD" id="cd02440">
    <property type="entry name" value="AdoMet_MTases"/>
    <property type="match status" value="1"/>
</dbReference>
<protein>
    <submittedName>
        <fullName evidence="4">16S rRNA (Guanine1207-N2)-methyltransferase</fullName>
    </submittedName>
</protein>
<keyword evidence="1 4" id="KW-0489">Methyltransferase</keyword>
<dbReference type="PANTHER" id="PTHR47816">
    <property type="entry name" value="RIBOSOMAL RNA SMALL SUBUNIT METHYLTRANSFERASE C"/>
    <property type="match status" value="1"/>
</dbReference>
<dbReference type="EMBL" id="FOJA01000001">
    <property type="protein sequence ID" value="SEV87497.1"/>
    <property type="molecule type" value="Genomic_DNA"/>
</dbReference>
<evidence type="ECO:0000256" key="2">
    <source>
        <dbReference type="ARBA" id="ARBA00022679"/>
    </source>
</evidence>
<dbReference type="Proteomes" id="UP000198518">
    <property type="component" value="Unassembled WGS sequence"/>
</dbReference>
<dbReference type="STRING" id="355548.SAMN04487945_0052"/>
<dbReference type="Gene3D" id="3.40.50.150">
    <property type="entry name" value="Vaccinia Virus protein VP39"/>
    <property type="match status" value="1"/>
</dbReference>
<dbReference type="InterPro" id="IPR029063">
    <property type="entry name" value="SAM-dependent_MTases_sf"/>
</dbReference>
<dbReference type="SUPFAM" id="SSF53335">
    <property type="entry name" value="S-adenosyl-L-methionine-dependent methyltransferases"/>
    <property type="match status" value="1"/>
</dbReference>
<evidence type="ECO:0000313" key="4">
    <source>
        <dbReference type="EMBL" id="SEV87497.1"/>
    </source>
</evidence>
<evidence type="ECO:0000256" key="1">
    <source>
        <dbReference type="ARBA" id="ARBA00022603"/>
    </source>
</evidence>
<dbReference type="AlphaFoldDB" id="A0A1I0MGI8"/>
<feature type="domain" description="Methyltransferase small" evidence="3">
    <location>
        <begin position="32"/>
        <end position="193"/>
    </location>
</feature>
<organism evidence="4 5">
    <name type="scientific">Halobacterium jilantaiense</name>
    <dbReference type="NCBI Taxonomy" id="355548"/>
    <lineage>
        <taxon>Archaea</taxon>
        <taxon>Methanobacteriati</taxon>
        <taxon>Methanobacteriota</taxon>
        <taxon>Stenosarchaea group</taxon>
        <taxon>Halobacteria</taxon>
        <taxon>Halobacteriales</taxon>
        <taxon>Halobacteriaceae</taxon>
        <taxon>Halobacterium</taxon>
    </lineage>
</organism>
<name>A0A1I0MGI8_9EURY</name>
<dbReference type="InterPro" id="IPR046977">
    <property type="entry name" value="RsmC/RlmG"/>
</dbReference>
<proteinExistence type="predicted"/>
<accession>A0A1I0MGI8</accession>
<dbReference type="GO" id="GO:0032259">
    <property type="term" value="P:methylation"/>
    <property type="evidence" value="ECO:0007669"/>
    <property type="project" value="UniProtKB-KW"/>
</dbReference>
<keyword evidence="2 4" id="KW-0808">Transferase</keyword>
<dbReference type="Pfam" id="PF05175">
    <property type="entry name" value="MTS"/>
    <property type="match status" value="1"/>
</dbReference>
<keyword evidence="5" id="KW-1185">Reference proteome</keyword>